<dbReference type="Proteomes" id="UP000255129">
    <property type="component" value="Unassembled WGS sequence"/>
</dbReference>
<dbReference type="RefSeq" id="WP_006814928.1">
    <property type="nucleotide sequence ID" value="NZ_CABLCG010000046.1"/>
</dbReference>
<dbReference type="Pfam" id="PF14305">
    <property type="entry name" value="ATPgrasp_TupA"/>
    <property type="match status" value="1"/>
</dbReference>
<gene>
    <name evidence="1" type="ORF">NCTC12026_02694</name>
</gene>
<protein>
    <submittedName>
        <fullName evidence="1">Uncharacterized protein</fullName>
    </submittedName>
</protein>
<evidence type="ECO:0000313" key="1">
    <source>
        <dbReference type="EMBL" id="SUC36273.1"/>
    </source>
</evidence>
<name>A0A379G6S4_9GAMM</name>
<sequence length="313" mass="36823">MKKTEYFLKKLRTLIISDKSYLANKFMKKLGYYPNFDAPKSFNEKINFRMIHDKNPLYSQLADKLAVREYVSQKIGSEHIVPILASYNHVNEIKIEQLPSRFVLKCTHDSGSSIICTDKSQFNLQEAKQKLSFHLMKNLYYITRERHYKNIPARIICEEYIDIFEQRNRKLIPETCRIHCFSGKPMYAEIDYTDESGTEFINIYDTDWQLQPVNFGYPNMLEPVTEPSQFKEMLRLAQILVTPFDYCRADFLLAENKIYFSELTFAPNAGRTVISPLSWDFKLGELWEQKVSMQRIQQLAKAELAIATINKKK</sequence>
<dbReference type="InterPro" id="IPR029465">
    <property type="entry name" value="ATPgrasp_TupA"/>
</dbReference>
<organism evidence="1 2">
    <name type="scientific">Providencia rustigianii</name>
    <dbReference type="NCBI Taxonomy" id="158850"/>
    <lineage>
        <taxon>Bacteria</taxon>
        <taxon>Pseudomonadati</taxon>
        <taxon>Pseudomonadota</taxon>
        <taxon>Gammaproteobacteria</taxon>
        <taxon>Enterobacterales</taxon>
        <taxon>Morganellaceae</taxon>
        <taxon>Providencia</taxon>
    </lineage>
</organism>
<dbReference type="EMBL" id="UGUA01000002">
    <property type="protein sequence ID" value="SUC36273.1"/>
    <property type="molecule type" value="Genomic_DNA"/>
</dbReference>
<dbReference type="OrthoDB" id="9791827at2"/>
<evidence type="ECO:0000313" key="2">
    <source>
        <dbReference type="Proteomes" id="UP000255129"/>
    </source>
</evidence>
<accession>A0A379G6S4</accession>
<proteinExistence type="predicted"/>
<dbReference type="AlphaFoldDB" id="A0A379G6S4"/>
<reference evidence="1 2" key="1">
    <citation type="submission" date="2018-06" db="EMBL/GenBank/DDBJ databases">
        <authorList>
            <consortium name="Pathogen Informatics"/>
            <person name="Doyle S."/>
        </authorList>
    </citation>
    <scope>NUCLEOTIDE SEQUENCE [LARGE SCALE GENOMIC DNA]</scope>
    <source>
        <strain evidence="1 2">NCTC12026</strain>
    </source>
</reference>